<dbReference type="AlphaFoldDB" id="A0A5D4R5B6"/>
<dbReference type="InterPro" id="IPR000086">
    <property type="entry name" value="NUDIX_hydrolase_dom"/>
</dbReference>
<organism evidence="6 7">
    <name type="scientific">Bacillus infantis</name>
    <dbReference type="NCBI Taxonomy" id="324767"/>
    <lineage>
        <taxon>Bacteria</taxon>
        <taxon>Bacillati</taxon>
        <taxon>Bacillota</taxon>
        <taxon>Bacilli</taxon>
        <taxon>Bacillales</taxon>
        <taxon>Bacillaceae</taxon>
        <taxon>Bacillus</taxon>
    </lineage>
</organism>
<feature type="domain" description="Nudix hydrolase" evidence="5">
    <location>
        <begin position="16"/>
        <end position="145"/>
    </location>
</feature>
<dbReference type="EMBL" id="VTER01000010">
    <property type="protein sequence ID" value="TYS45740.1"/>
    <property type="molecule type" value="Genomic_DNA"/>
</dbReference>
<dbReference type="Proteomes" id="UP000322139">
    <property type="component" value="Unassembled WGS sequence"/>
</dbReference>
<protein>
    <submittedName>
        <fullName evidence="6">NUDIX hydrolase</fullName>
    </submittedName>
</protein>
<dbReference type="Pfam" id="PF00293">
    <property type="entry name" value="NUDIX"/>
    <property type="match status" value="1"/>
</dbReference>
<dbReference type="InterPro" id="IPR020476">
    <property type="entry name" value="Nudix_hydrolase"/>
</dbReference>
<dbReference type="GO" id="GO:0016787">
    <property type="term" value="F:hydrolase activity"/>
    <property type="evidence" value="ECO:0007669"/>
    <property type="project" value="UniProtKB-KW"/>
</dbReference>
<dbReference type="PANTHER" id="PTHR43046">
    <property type="entry name" value="GDP-MANNOSE MANNOSYL HYDROLASE"/>
    <property type="match status" value="1"/>
</dbReference>
<dbReference type="PRINTS" id="PR00502">
    <property type="entry name" value="NUDIXFAMILY"/>
</dbReference>
<dbReference type="PANTHER" id="PTHR43046:SF12">
    <property type="entry name" value="GDP-MANNOSE MANNOSYL HYDROLASE"/>
    <property type="match status" value="1"/>
</dbReference>
<evidence type="ECO:0000259" key="5">
    <source>
        <dbReference type="PROSITE" id="PS51462"/>
    </source>
</evidence>
<evidence type="ECO:0000256" key="2">
    <source>
        <dbReference type="ARBA" id="ARBA00022801"/>
    </source>
</evidence>
<evidence type="ECO:0000256" key="3">
    <source>
        <dbReference type="ARBA" id="ARBA00022842"/>
    </source>
</evidence>
<dbReference type="PROSITE" id="PS00893">
    <property type="entry name" value="NUDIX_BOX"/>
    <property type="match status" value="1"/>
</dbReference>
<sequence length="154" mass="17610">MEEKVCKAEKRRMFMKRIDVVYSLICDEKQEKVLVVKNSKYDNWSLPGGSVEAGETLSQAATREAKEETGLTIEVDHILSVNEAMMMNHDHHAVFITFKARVINGEISIQDTETIAEVRWVSLETADEMMPYHKNGIRYLLGQSAPYVFQGEVR</sequence>
<evidence type="ECO:0000313" key="7">
    <source>
        <dbReference type="Proteomes" id="UP000322139"/>
    </source>
</evidence>
<gene>
    <name evidence="6" type="ORF">FZD51_19430</name>
</gene>
<reference evidence="6 7" key="1">
    <citation type="submission" date="2019-08" db="EMBL/GenBank/DDBJ databases">
        <title>Bacillus genomes from the desert of Cuatro Cienegas, Coahuila.</title>
        <authorList>
            <person name="Olmedo-Alvarez G."/>
        </authorList>
    </citation>
    <scope>NUCLEOTIDE SEQUENCE [LARGE SCALE GENOMIC DNA]</scope>
    <source>
        <strain evidence="6 7">CH446_14T</strain>
    </source>
</reference>
<dbReference type="InterPro" id="IPR020084">
    <property type="entry name" value="NUDIX_hydrolase_CS"/>
</dbReference>
<keyword evidence="2 4" id="KW-0378">Hydrolase</keyword>
<evidence type="ECO:0000256" key="4">
    <source>
        <dbReference type="RuleBase" id="RU003476"/>
    </source>
</evidence>
<dbReference type="Gene3D" id="3.90.79.10">
    <property type="entry name" value="Nucleoside Triphosphate Pyrophosphohydrolase"/>
    <property type="match status" value="1"/>
</dbReference>
<dbReference type="SUPFAM" id="SSF55811">
    <property type="entry name" value="Nudix"/>
    <property type="match status" value="1"/>
</dbReference>
<dbReference type="PROSITE" id="PS51462">
    <property type="entry name" value="NUDIX"/>
    <property type="match status" value="1"/>
</dbReference>
<comment type="similarity">
    <text evidence="4">Belongs to the Nudix hydrolase family.</text>
</comment>
<name>A0A5D4R5B6_9BACI</name>
<evidence type="ECO:0000256" key="1">
    <source>
        <dbReference type="ARBA" id="ARBA00001946"/>
    </source>
</evidence>
<keyword evidence="3" id="KW-0460">Magnesium</keyword>
<comment type="cofactor">
    <cofactor evidence="1">
        <name>Mg(2+)</name>
        <dbReference type="ChEBI" id="CHEBI:18420"/>
    </cofactor>
</comment>
<comment type="caution">
    <text evidence="6">The sequence shown here is derived from an EMBL/GenBank/DDBJ whole genome shotgun (WGS) entry which is preliminary data.</text>
</comment>
<dbReference type="InterPro" id="IPR015797">
    <property type="entry name" value="NUDIX_hydrolase-like_dom_sf"/>
</dbReference>
<accession>A0A5D4R5B6</accession>
<proteinExistence type="inferred from homology"/>
<evidence type="ECO:0000313" key="6">
    <source>
        <dbReference type="EMBL" id="TYS45740.1"/>
    </source>
</evidence>
<dbReference type="CDD" id="cd02883">
    <property type="entry name" value="NUDIX_Hydrolase"/>
    <property type="match status" value="1"/>
</dbReference>